<organism evidence="2 3">
    <name type="scientific">Thermococcus waiotapuensis</name>
    <dbReference type="NCBI Taxonomy" id="90909"/>
    <lineage>
        <taxon>Archaea</taxon>
        <taxon>Methanobacteriati</taxon>
        <taxon>Methanobacteriota</taxon>
        <taxon>Thermococci</taxon>
        <taxon>Thermococcales</taxon>
        <taxon>Thermococcaceae</taxon>
        <taxon>Thermococcus</taxon>
    </lineage>
</organism>
<evidence type="ECO:0000313" key="2">
    <source>
        <dbReference type="EMBL" id="MDV3103678.1"/>
    </source>
</evidence>
<feature type="transmembrane region" description="Helical" evidence="1">
    <location>
        <begin position="141"/>
        <end position="162"/>
    </location>
</feature>
<dbReference type="AlphaFoldDB" id="A0AAE4NSS8"/>
<dbReference type="PANTHER" id="PTHR43471:SF12">
    <property type="entry name" value="HYPOTHETICAL MEMBRANE PROTEIN, CONSERVED"/>
    <property type="match status" value="1"/>
</dbReference>
<name>A0AAE4NSS8_9EURY</name>
<accession>A0AAE4NSS8</accession>
<keyword evidence="1" id="KW-0472">Membrane</keyword>
<sequence>MWGFKLEFKQSLRSKKFIATIAIMMLLYVPFFYILKQNEDLASMSTSEFMNSLIQFLGGMATFFVAILALLMGATAINSEIEKGTLRVAVSKPLSRVGYIGGKMLAQITVIFVALLLSALVAVLGFLAIGAPMDSTIVREVILLNLLLVVGLSQLLLLGYLISTVVKSSTNALGLALALFFVMALIVPAIVGYMAFTASEEPGKSYESVYRDYATKYLFFEPTTQLKLTLSDVEDHECYLTAKKYDPQTGETTVINRTKTDSCSYVLPGDTLYECSCNSTYVGVTHSVSKNMKNFLIMVGLAVFYTGAAILRFLRMDLR</sequence>
<dbReference type="RefSeq" id="WP_315341059.1">
    <property type="nucleotide sequence ID" value="NZ_JAVDZE010000001.1"/>
</dbReference>
<comment type="caution">
    <text evidence="2">The sequence shown here is derived from an EMBL/GenBank/DDBJ whole genome shotgun (WGS) entry which is preliminary data.</text>
</comment>
<feature type="transmembrane region" description="Helical" evidence="1">
    <location>
        <begin position="295"/>
        <end position="314"/>
    </location>
</feature>
<keyword evidence="3" id="KW-1185">Reference proteome</keyword>
<feature type="transmembrane region" description="Helical" evidence="1">
    <location>
        <begin position="104"/>
        <end position="129"/>
    </location>
</feature>
<feature type="transmembrane region" description="Helical" evidence="1">
    <location>
        <begin position="55"/>
        <end position="77"/>
    </location>
</feature>
<dbReference type="EMBL" id="JAVDZE010000001">
    <property type="protein sequence ID" value="MDV3103678.1"/>
    <property type="molecule type" value="Genomic_DNA"/>
</dbReference>
<reference evidence="2 3" key="1">
    <citation type="submission" date="2023-08" db="EMBL/GenBank/DDBJ databases">
        <title>Draft genome sequence of Thermococcus waiotapuensis WT1T, a thermophilic sulphur-dependent archaeon from order Thermococcales.</title>
        <authorList>
            <person name="Manners S.H."/>
            <person name="Carere C.R."/>
            <person name="Dhami M.K."/>
            <person name="Dobson R.C.J."/>
            <person name="Stott M.B."/>
        </authorList>
    </citation>
    <scope>NUCLEOTIDE SEQUENCE [LARGE SCALE GENOMIC DNA]</scope>
    <source>
        <strain evidence="2 3">WT1</strain>
    </source>
</reference>
<evidence type="ECO:0000313" key="3">
    <source>
        <dbReference type="Proteomes" id="UP001245683"/>
    </source>
</evidence>
<feature type="transmembrane region" description="Helical" evidence="1">
    <location>
        <begin position="17"/>
        <end position="35"/>
    </location>
</feature>
<protein>
    <submittedName>
        <fullName evidence="2">ABC transporter permease subunit</fullName>
    </submittedName>
</protein>
<feature type="transmembrane region" description="Helical" evidence="1">
    <location>
        <begin position="174"/>
        <end position="196"/>
    </location>
</feature>
<keyword evidence="1" id="KW-0812">Transmembrane</keyword>
<proteinExistence type="predicted"/>
<dbReference type="GO" id="GO:0140359">
    <property type="term" value="F:ABC-type transporter activity"/>
    <property type="evidence" value="ECO:0007669"/>
    <property type="project" value="InterPro"/>
</dbReference>
<dbReference type="GO" id="GO:0005886">
    <property type="term" value="C:plasma membrane"/>
    <property type="evidence" value="ECO:0007669"/>
    <property type="project" value="UniProtKB-SubCell"/>
</dbReference>
<gene>
    <name evidence="2" type="ORF">RBI02_03830</name>
</gene>
<dbReference type="PANTHER" id="PTHR43471">
    <property type="entry name" value="ABC TRANSPORTER PERMEASE"/>
    <property type="match status" value="1"/>
</dbReference>
<keyword evidence="1" id="KW-1133">Transmembrane helix</keyword>
<dbReference type="Pfam" id="PF12679">
    <property type="entry name" value="ABC2_membrane_2"/>
    <property type="match status" value="1"/>
</dbReference>
<evidence type="ECO:0000256" key="1">
    <source>
        <dbReference type="SAM" id="Phobius"/>
    </source>
</evidence>
<dbReference type="Proteomes" id="UP001245683">
    <property type="component" value="Unassembled WGS sequence"/>
</dbReference>